<comment type="caution">
    <text evidence="12">The sequence shown here is derived from an EMBL/GenBank/DDBJ whole genome shotgun (WGS) entry which is preliminary data.</text>
</comment>
<dbReference type="InterPro" id="IPR000070">
    <property type="entry name" value="Pectinesterase_cat"/>
</dbReference>
<evidence type="ECO:0000256" key="1">
    <source>
        <dbReference type="ARBA" id="ARBA00005184"/>
    </source>
</evidence>
<evidence type="ECO:0000256" key="8">
    <source>
        <dbReference type="ARBA" id="ARBA00057335"/>
    </source>
</evidence>
<dbReference type="Gene3D" id="2.160.20.10">
    <property type="entry name" value="Single-stranded right-handed beta-helix, Pectin lyase-like"/>
    <property type="match status" value="1"/>
</dbReference>
<dbReference type="EMBL" id="JAUIZM010000005">
    <property type="protein sequence ID" value="KAK1385572.1"/>
    <property type="molecule type" value="Genomic_DNA"/>
</dbReference>
<keyword evidence="5 10" id="KW-0063">Aspartyl esterase</keyword>
<reference evidence="12" key="1">
    <citation type="submission" date="2023-02" db="EMBL/GenBank/DDBJ databases">
        <title>Genome of toxic invasive species Heracleum sosnowskyi carries increased number of genes despite the absence of recent whole-genome duplications.</title>
        <authorList>
            <person name="Schelkunov M."/>
            <person name="Shtratnikova V."/>
            <person name="Makarenko M."/>
            <person name="Klepikova A."/>
            <person name="Omelchenko D."/>
            <person name="Novikova G."/>
            <person name="Obukhova E."/>
            <person name="Bogdanov V."/>
            <person name="Penin A."/>
            <person name="Logacheva M."/>
        </authorList>
    </citation>
    <scope>NUCLEOTIDE SEQUENCE</scope>
    <source>
        <strain evidence="12">Hsosn_3</strain>
        <tissue evidence="12">Leaf</tissue>
    </source>
</reference>
<dbReference type="SUPFAM" id="SSF51126">
    <property type="entry name" value="Pectin lyase-like"/>
    <property type="match status" value="1"/>
</dbReference>
<evidence type="ECO:0000313" key="13">
    <source>
        <dbReference type="Proteomes" id="UP001237642"/>
    </source>
</evidence>
<evidence type="ECO:0000256" key="7">
    <source>
        <dbReference type="ARBA" id="ARBA00047928"/>
    </source>
</evidence>
<evidence type="ECO:0000256" key="10">
    <source>
        <dbReference type="RuleBase" id="RU000589"/>
    </source>
</evidence>
<dbReference type="InterPro" id="IPR033131">
    <property type="entry name" value="Pectinesterase_Asp_AS"/>
</dbReference>
<dbReference type="PROSITE" id="PS00503">
    <property type="entry name" value="PECTINESTERASE_2"/>
    <property type="match status" value="1"/>
</dbReference>
<protein>
    <recommendedName>
        <fullName evidence="3 10">Pectinesterase</fullName>
        <ecNumber evidence="3 10">3.1.1.11</ecNumber>
    </recommendedName>
</protein>
<dbReference type="InterPro" id="IPR011050">
    <property type="entry name" value="Pectin_lyase_fold/virulence"/>
</dbReference>
<proteinExistence type="inferred from homology"/>
<dbReference type="Proteomes" id="UP001237642">
    <property type="component" value="Unassembled WGS sequence"/>
</dbReference>
<comment type="similarity">
    <text evidence="2">Belongs to the pectinesterase family.</text>
</comment>
<dbReference type="GO" id="GO:0030599">
    <property type="term" value="F:pectinesterase activity"/>
    <property type="evidence" value="ECO:0007669"/>
    <property type="project" value="UniProtKB-UniRule"/>
</dbReference>
<dbReference type="EC" id="3.1.1.11" evidence="3 10"/>
<evidence type="ECO:0000256" key="5">
    <source>
        <dbReference type="ARBA" id="ARBA00023085"/>
    </source>
</evidence>
<name>A0AAD8IJK6_9APIA</name>
<evidence type="ECO:0000256" key="9">
    <source>
        <dbReference type="PROSITE-ProRule" id="PRU10040"/>
    </source>
</evidence>
<gene>
    <name evidence="12" type="ORF">POM88_023307</name>
</gene>
<dbReference type="InterPro" id="IPR012334">
    <property type="entry name" value="Pectin_lyas_fold"/>
</dbReference>
<evidence type="ECO:0000259" key="11">
    <source>
        <dbReference type="Pfam" id="PF01095"/>
    </source>
</evidence>
<dbReference type="FunFam" id="2.160.20.10:FF:000013">
    <property type="entry name" value="Pectinesterase"/>
    <property type="match status" value="1"/>
</dbReference>
<feature type="active site" evidence="9">
    <location>
        <position position="206"/>
    </location>
</feature>
<sequence length="351" mass="38772">MSWSSFEDAPMIGRTLYVLLAITIISSFDVVLGGSNPSILDAPTLTQKIGTNRTIKVGLSGQKGEINSIQAAIDSVPDGNTNWVIIHVRRGVYREKVTIPEKKPYIFLRGNGKGKTAISWSHSSVDNTESATLKILAPHVVVFGLSIKNDAPTGIAFSSQNQSVAALVGADMVSFYHCAFHSTHNTLFDYKGRHYYHNCYIQGSIDFIFGRAQSVFRNCEIFVVEDKRIEIHGSITAQNRPASNEGSGFVFLGGKVYGVGQVYLGRAKGAFSRVVFVKTYISNTVVPEGWSIWRYDGGSTENLYQAEYKCYGPGAARDKRAKWAKQLTDKEVAPFLSIDFINGKDWLPAWF</sequence>
<keyword evidence="13" id="KW-1185">Reference proteome</keyword>
<dbReference type="AlphaFoldDB" id="A0AAD8IJK6"/>
<dbReference type="PANTHER" id="PTHR31321">
    <property type="entry name" value="ACYL-COA THIOESTER HYDROLASE YBHC-RELATED"/>
    <property type="match status" value="1"/>
</dbReference>
<keyword evidence="6" id="KW-0325">Glycoprotein</keyword>
<dbReference type="Pfam" id="PF01095">
    <property type="entry name" value="Pectinesterase"/>
    <property type="match status" value="1"/>
</dbReference>
<comment type="catalytic activity">
    <reaction evidence="7 10">
        <text>[(1-&gt;4)-alpha-D-galacturonosyl methyl ester](n) + n H2O = [(1-&gt;4)-alpha-D-galacturonosyl](n) + n methanol + n H(+)</text>
        <dbReference type="Rhea" id="RHEA:22380"/>
        <dbReference type="Rhea" id="RHEA-COMP:14570"/>
        <dbReference type="Rhea" id="RHEA-COMP:14573"/>
        <dbReference type="ChEBI" id="CHEBI:15377"/>
        <dbReference type="ChEBI" id="CHEBI:15378"/>
        <dbReference type="ChEBI" id="CHEBI:17790"/>
        <dbReference type="ChEBI" id="CHEBI:140522"/>
        <dbReference type="ChEBI" id="CHEBI:140523"/>
        <dbReference type="EC" id="3.1.1.11"/>
    </reaction>
</comment>
<dbReference type="GO" id="GO:0045490">
    <property type="term" value="P:pectin catabolic process"/>
    <property type="evidence" value="ECO:0007669"/>
    <property type="project" value="UniProtKB-UniRule"/>
</dbReference>
<evidence type="ECO:0000256" key="6">
    <source>
        <dbReference type="ARBA" id="ARBA00023180"/>
    </source>
</evidence>
<comment type="function">
    <text evidence="8">Acts in the modification of cell walls via demethylesterification of cell wall pectin.</text>
</comment>
<evidence type="ECO:0000256" key="3">
    <source>
        <dbReference type="ARBA" id="ARBA00013229"/>
    </source>
</evidence>
<feature type="domain" description="Pectinesterase catalytic" evidence="11">
    <location>
        <begin position="62"/>
        <end position="343"/>
    </location>
</feature>
<organism evidence="12 13">
    <name type="scientific">Heracleum sosnowskyi</name>
    <dbReference type="NCBI Taxonomy" id="360622"/>
    <lineage>
        <taxon>Eukaryota</taxon>
        <taxon>Viridiplantae</taxon>
        <taxon>Streptophyta</taxon>
        <taxon>Embryophyta</taxon>
        <taxon>Tracheophyta</taxon>
        <taxon>Spermatophyta</taxon>
        <taxon>Magnoliopsida</taxon>
        <taxon>eudicotyledons</taxon>
        <taxon>Gunneridae</taxon>
        <taxon>Pentapetalae</taxon>
        <taxon>asterids</taxon>
        <taxon>campanulids</taxon>
        <taxon>Apiales</taxon>
        <taxon>Apiaceae</taxon>
        <taxon>Apioideae</taxon>
        <taxon>apioid superclade</taxon>
        <taxon>Tordylieae</taxon>
        <taxon>Tordyliinae</taxon>
        <taxon>Heracleum</taxon>
    </lineage>
</organism>
<dbReference type="PANTHER" id="PTHR31321:SF98">
    <property type="entry name" value="PECTINESTERASE 67-RELATED"/>
    <property type="match status" value="1"/>
</dbReference>
<evidence type="ECO:0000256" key="4">
    <source>
        <dbReference type="ARBA" id="ARBA00022801"/>
    </source>
</evidence>
<accession>A0AAD8IJK6</accession>
<evidence type="ECO:0000313" key="12">
    <source>
        <dbReference type="EMBL" id="KAK1385572.1"/>
    </source>
</evidence>
<dbReference type="GO" id="GO:0042545">
    <property type="term" value="P:cell wall modification"/>
    <property type="evidence" value="ECO:0007669"/>
    <property type="project" value="UniProtKB-UniRule"/>
</dbReference>
<evidence type="ECO:0000256" key="2">
    <source>
        <dbReference type="ARBA" id="ARBA00008891"/>
    </source>
</evidence>
<reference evidence="12" key="2">
    <citation type="submission" date="2023-05" db="EMBL/GenBank/DDBJ databases">
        <authorList>
            <person name="Schelkunov M.I."/>
        </authorList>
    </citation>
    <scope>NUCLEOTIDE SEQUENCE</scope>
    <source>
        <strain evidence="12">Hsosn_3</strain>
        <tissue evidence="12">Leaf</tissue>
    </source>
</reference>
<comment type="pathway">
    <text evidence="1 10">Glycan metabolism; pectin degradation; 2-dehydro-3-deoxy-D-gluconate from pectin: step 1/5.</text>
</comment>
<keyword evidence="4 10" id="KW-0378">Hydrolase</keyword>